<dbReference type="Proteomes" id="UP000007151">
    <property type="component" value="Unassembled WGS sequence"/>
</dbReference>
<evidence type="ECO:0000313" key="1">
    <source>
        <dbReference type="EMBL" id="OWR44738.1"/>
    </source>
</evidence>
<accession>A0A212ETC3</accession>
<dbReference type="InParanoid" id="A0A212ETC3"/>
<evidence type="ECO:0000313" key="2">
    <source>
        <dbReference type="Proteomes" id="UP000007151"/>
    </source>
</evidence>
<reference evidence="1 2" key="1">
    <citation type="journal article" date="2011" name="Cell">
        <title>The monarch butterfly genome yields insights into long-distance migration.</title>
        <authorList>
            <person name="Zhan S."/>
            <person name="Merlin C."/>
            <person name="Boore J.L."/>
            <person name="Reppert S.M."/>
        </authorList>
    </citation>
    <scope>NUCLEOTIDE SEQUENCE [LARGE SCALE GENOMIC DNA]</scope>
    <source>
        <strain evidence="1">F-2</strain>
    </source>
</reference>
<protein>
    <submittedName>
        <fullName evidence="1">Uncharacterized protein</fullName>
    </submittedName>
</protein>
<sequence length="115" mass="13089">MRSEREALLETSVQWEQLHRIATRRAPSPAAVDNTPPCQYPINIWDALNAFSRESYCSLKLASIKTTWSSTSVLSTYVLVVPSDHSNDRIDGQLSACNQRTALMWNSSVWKRFND</sequence>
<dbReference type="EMBL" id="AGBW02012596">
    <property type="protein sequence ID" value="OWR44738.1"/>
    <property type="molecule type" value="Genomic_DNA"/>
</dbReference>
<name>A0A212ETC3_DANPL</name>
<organism evidence="1 2">
    <name type="scientific">Danaus plexippus plexippus</name>
    <dbReference type="NCBI Taxonomy" id="278856"/>
    <lineage>
        <taxon>Eukaryota</taxon>
        <taxon>Metazoa</taxon>
        <taxon>Ecdysozoa</taxon>
        <taxon>Arthropoda</taxon>
        <taxon>Hexapoda</taxon>
        <taxon>Insecta</taxon>
        <taxon>Pterygota</taxon>
        <taxon>Neoptera</taxon>
        <taxon>Endopterygota</taxon>
        <taxon>Lepidoptera</taxon>
        <taxon>Glossata</taxon>
        <taxon>Ditrysia</taxon>
        <taxon>Papilionoidea</taxon>
        <taxon>Nymphalidae</taxon>
        <taxon>Danainae</taxon>
        <taxon>Danaini</taxon>
        <taxon>Danaina</taxon>
        <taxon>Danaus</taxon>
        <taxon>Danaus</taxon>
    </lineage>
</organism>
<dbReference type="AlphaFoldDB" id="A0A212ETC3"/>
<comment type="caution">
    <text evidence="1">The sequence shown here is derived from an EMBL/GenBank/DDBJ whole genome shotgun (WGS) entry which is preliminary data.</text>
</comment>
<proteinExistence type="predicted"/>
<gene>
    <name evidence="1" type="ORF">KGM_210082</name>
</gene>
<keyword evidence="2" id="KW-1185">Reference proteome</keyword>
<dbReference type="KEGG" id="dpl:KGM_210082"/>